<feature type="domain" description="DUF6894" evidence="1">
    <location>
        <begin position="4"/>
        <end position="67"/>
    </location>
</feature>
<dbReference type="RefSeq" id="WP_109460428.1">
    <property type="nucleotide sequence ID" value="NZ_QFBC01000012.1"/>
</dbReference>
<evidence type="ECO:0000313" key="3">
    <source>
        <dbReference type="Proteomes" id="UP000245252"/>
    </source>
</evidence>
<dbReference type="InterPro" id="IPR054189">
    <property type="entry name" value="DUF6894"/>
</dbReference>
<evidence type="ECO:0000259" key="1">
    <source>
        <dbReference type="Pfam" id="PF21834"/>
    </source>
</evidence>
<reference evidence="2 3" key="1">
    <citation type="submission" date="2018-05" db="EMBL/GenBank/DDBJ databases">
        <title>The draft genome of strain NS-104.</title>
        <authorList>
            <person name="Hang P."/>
            <person name="Jiang J."/>
        </authorList>
    </citation>
    <scope>NUCLEOTIDE SEQUENCE [LARGE SCALE GENOMIC DNA]</scope>
    <source>
        <strain evidence="2 3">NS-104</strain>
    </source>
</reference>
<comment type="caution">
    <text evidence="2">The sequence shown here is derived from an EMBL/GenBank/DDBJ whole genome shotgun (WGS) entry which is preliminary data.</text>
</comment>
<dbReference type="Proteomes" id="UP000245252">
    <property type="component" value="Unassembled WGS sequence"/>
</dbReference>
<dbReference type="AlphaFoldDB" id="A0A2U2DL65"/>
<accession>A0A2U2DL65</accession>
<dbReference type="EMBL" id="QFBC01000012">
    <property type="protein sequence ID" value="PWE54020.1"/>
    <property type="molecule type" value="Genomic_DNA"/>
</dbReference>
<dbReference type="Pfam" id="PF21834">
    <property type="entry name" value="DUF6894"/>
    <property type="match status" value="1"/>
</dbReference>
<organism evidence="2 3">
    <name type="scientific">Metarhizobium album</name>
    <dbReference type="NCBI Taxonomy" id="2182425"/>
    <lineage>
        <taxon>Bacteria</taxon>
        <taxon>Pseudomonadati</taxon>
        <taxon>Pseudomonadota</taxon>
        <taxon>Alphaproteobacteria</taxon>
        <taxon>Hyphomicrobiales</taxon>
        <taxon>Rhizobiaceae</taxon>
        <taxon>Metarhizobium</taxon>
    </lineage>
</organism>
<sequence length="79" mass="9081">MAIYYFDLNDNGVTIDDADGLEFESNERAFKEAVIALSEMSRDLKPEDGRKILRLSVYDAERKCIAESEIKYDPRGIYP</sequence>
<dbReference type="OrthoDB" id="8242967at2"/>
<name>A0A2U2DL65_9HYPH</name>
<protein>
    <recommendedName>
        <fullName evidence="1">DUF6894 domain-containing protein</fullName>
    </recommendedName>
</protein>
<keyword evidence="3" id="KW-1185">Reference proteome</keyword>
<proteinExistence type="predicted"/>
<evidence type="ECO:0000313" key="2">
    <source>
        <dbReference type="EMBL" id="PWE54020.1"/>
    </source>
</evidence>
<gene>
    <name evidence="2" type="ORF">DEM27_22135</name>
</gene>